<feature type="region of interest" description="Disordered" evidence="8">
    <location>
        <begin position="89"/>
        <end position="125"/>
    </location>
</feature>
<dbReference type="EMBL" id="JYDV01000040">
    <property type="protein sequence ID" value="KRZ38988.1"/>
    <property type="molecule type" value="Genomic_DNA"/>
</dbReference>
<dbReference type="PRINTS" id="PR00024">
    <property type="entry name" value="HOMEOBOX"/>
</dbReference>
<dbReference type="PROSITE" id="PS00027">
    <property type="entry name" value="HOMEOBOX_1"/>
    <property type="match status" value="1"/>
</dbReference>
<feature type="domain" description="Homeobox" evidence="9">
    <location>
        <begin position="343"/>
        <end position="403"/>
    </location>
</feature>
<dbReference type="EMBL" id="JYDR01000012">
    <property type="protein sequence ID" value="KRY76417.1"/>
    <property type="molecule type" value="Genomic_DNA"/>
</dbReference>
<dbReference type="PANTHER" id="PTHR45874">
    <property type="entry name" value="HOMEOBOX PROTEIN ABDOMINAL-B"/>
    <property type="match status" value="1"/>
</dbReference>
<accession>A0A0V1JB53</accession>
<dbReference type="Proteomes" id="UP000054632">
    <property type="component" value="Unassembled WGS sequence"/>
</dbReference>
<dbReference type="InterPro" id="IPR046333">
    <property type="entry name" value="HXA10/ABDB-like"/>
</dbReference>
<name>A0A0V1JB53_TRIPS</name>
<evidence type="ECO:0000256" key="8">
    <source>
        <dbReference type="SAM" id="MobiDB-lite"/>
    </source>
</evidence>
<dbReference type="InterPro" id="IPR000047">
    <property type="entry name" value="HTH_motif"/>
</dbReference>
<evidence type="ECO:0000313" key="11">
    <source>
        <dbReference type="EMBL" id="KRZ32175.1"/>
    </source>
</evidence>
<evidence type="ECO:0000313" key="12">
    <source>
        <dbReference type="EMBL" id="KRZ38988.1"/>
    </source>
</evidence>
<sequence length="429" mass="47043">MQGGKIKGGQLVRCISPLTDKLPREDSTTSLSKAACFENVVDLLAAAREIVRVQPCTVTFSMLSIAMNPAFMHPFNSNNGIIITTTTSTNASTSTNTNINTSNSSNNNNNNNNNSNNNNNNSNSSTALNCKSQQLLFDAISPATPKLVNSSQTSVMASPTALCSSSFSIASRCNAWNPATADSPGAFALGQNSVRVSPTYYYEAANRDVDRKSSALKMWPSGYDFSTGAGASIPANNASAIDMYANLAQQTWPYPSYHPHHHHHHHHTTPPTHSGYNPFHQVGAGSAARPALTAAADPFQFQTTPAELNFVRYTQTGVPFSEVTHGAPVSFNQDHNIEWTNALSIRKKRKPYTKYQTLELEKEFLYNAYVSKQKRWELARSLGLTERQVKIWFQNRRMKQKKQQQRAQAEATSTSQAQHALCSSSTTPT</sequence>
<dbReference type="PRINTS" id="PR00031">
    <property type="entry name" value="HTHREPRESSR"/>
</dbReference>
<dbReference type="SUPFAM" id="SSF46689">
    <property type="entry name" value="Homeodomain-like"/>
    <property type="match status" value="1"/>
</dbReference>
<dbReference type="GO" id="GO:0000981">
    <property type="term" value="F:DNA-binding transcription factor activity, RNA polymerase II-specific"/>
    <property type="evidence" value="ECO:0007669"/>
    <property type="project" value="InterPro"/>
</dbReference>
<evidence type="ECO:0000256" key="7">
    <source>
        <dbReference type="RuleBase" id="RU000682"/>
    </source>
</evidence>
<dbReference type="Proteomes" id="UP000054826">
    <property type="component" value="Unassembled WGS sequence"/>
</dbReference>
<dbReference type="InterPro" id="IPR020479">
    <property type="entry name" value="HD_metazoa"/>
</dbReference>
<keyword evidence="14" id="KW-1185">Reference proteome</keyword>
<evidence type="ECO:0000313" key="14">
    <source>
        <dbReference type="Proteomes" id="UP000054805"/>
    </source>
</evidence>
<dbReference type="InterPro" id="IPR017970">
    <property type="entry name" value="Homeobox_CS"/>
</dbReference>
<dbReference type="InterPro" id="IPR009057">
    <property type="entry name" value="Homeodomain-like_sf"/>
</dbReference>
<evidence type="ECO:0000313" key="10">
    <source>
        <dbReference type="EMBL" id="KRY76417.1"/>
    </source>
</evidence>
<evidence type="ECO:0000256" key="6">
    <source>
        <dbReference type="PROSITE-ProRule" id="PRU00108"/>
    </source>
</evidence>
<proteinExistence type="inferred from homology"/>
<dbReference type="Proteomes" id="UP000054805">
    <property type="component" value="Unassembled WGS sequence"/>
</dbReference>
<dbReference type="PANTHER" id="PTHR45874:SF4">
    <property type="entry name" value="HOMEOBOX PROTEIN ABDOMINAL-B"/>
    <property type="match status" value="1"/>
</dbReference>
<evidence type="ECO:0000256" key="2">
    <source>
        <dbReference type="ARBA" id="ARBA00006317"/>
    </source>
</evidence>
<feature type="compositionally biased region" description="Basic residues" evidence="8">
    <location>
        <begin position="258"/>
        <end position="268"/>
    </location>
</feature>
<dbReference type="SMART" id="SM00389">
    <property type="entry name" value="HOX"/>
    <property type="match status" value="1"/>
</dbReference>
<evidence type="ECO:0000313" key="13">
    <source>
        <dbReference type="Proteomes" id="UP000054632"/>
    </source>
</evidence>
<dbReference type="PROSITE" id="PS50071">
    <property type="entry name" value="HOMEOBOX_2"/>
    <property type="match status" value="1"/>
</dbReference>
<gene>
    <name evidence="11" type="primary">Abd-B</name>
    <name evidence="10" type="ORF">T4A_1682</name>
    <name evidence="11" type="ORF">T4B_4501</name>
    <name evidence="12" type="ORF">T4C_13492</name>
</gene>
<dbReference type="Pfam" id="PF00046">
    <property type="entry name" value="Homeodomain"/>
    <property type="match status" value="1"/>
</dbReference>
<evidence type="ECO:0000256" key="5">
    <source>
        <dbReference type="ARBA" id="ARBA00023242"/>
    </source>
</evidence>
<evidence type="ECO:0000259" key="9">
    <source>
        <dbReference type="PROSITE" id="PS50071"/>
    </source>
</evidence>
<feature type="region of interest" description="Disordered" evidence="8">
    <location>
        <begin position="400"/>
        <end position="429"/>
    </location>
</feature>
<evidence type="ECO:0000256" key="4">
    <source>
        <dbReference type="ARBA" id="ARBA00023155"/>
    </source>
</evidence>
<comment type="subcellular location">
    <subcellularLocation>
        <location evidence="1 6 7">Nucleus</location>
    </subcellularLocation>
</comment>
<keyword evidence="3 6" id="KW-0238">DNA-binding</keyword>
<dbReference type="Gene3D" id="1.10.10.60">
    <property type="entry name" value="Homeodomain-like"/>
    <property type="match status" value="1"/>
</dbReference>
<organism evidence="11 14">
    <name type="scientific">Trichinella pseudospiralis</name>
    <name type="common">Parasitic roundworm</name>
    <dbReference type="NCBI Taxonomy" id="6337"/>
    <lineage>
        <taxon>Eukaryota</taxon>
        <taxon>Metazoa</taxon>
        <taxon>Ecdysozoa</taxon>
        <taxon>Nematoda</taxon>
        <taxon>Enoplea</taxon>
        <taxon>Dorylaimia</taxon>
        <taxon>Trichinellida</taxon>
        <taxon>Trichinellidae</taxon>
        <taxon>Trichinella</taxon>
    </lineage>
</organism>
<comment type="similarity">
    <text evidence="2">Belongs to the Abd-B homeobox family.</text>
</comment>
<feature type="DNA-binding region" description="Homeobox" evidence="6">
    <location>
        <begin position="345"/>
        <end position="404"/>
    </location>
</feature>
<dbReference type="GO" id="GO:0005634">
    <property type="term" value="C:nucleus"/>
    <property type="evidence" value="ECO:0007669"/>
    <property type="project" value="UniProtKB-SubCell"/>
</dbReference>
<protein>
    <submittedName>
        <fullName evidence="11">Homeobox protein abdominal-B</fullName>
    </submittedName>
</protein>
<keyword evidence="4 6" id="KW-0371">Homeobox</keyword>
<dbReference type="GO" id="GO:0000978">
    <property type="term" value="F:RNA polymerase II cis-regulatory region sequence-specific DNA binding"/>
    <property type="evidence" value="ECO:0007669"/>
    <property type="project" value="TreeGrafter"/>
</dbReference>
<feature type="compositionally biased region" description="Low complexity" evidence="8">
    <location>
        <begin position="405"/>
        <end position="420"/>
    </location>
</feature>
<evidence type="ECO:0000256" key="3">
    <source>
        <dbReference type="ARBA" id="ARBA00023125"/>
    </source>
</evidence>
<dbReference type="InterPro" id="IPR001356">
    <property type="entry name" value="HD"/>
</dbReference>
<reference evidence="13 14" key="1">
    <citation type="submission" date="2015-01" db="EMBL/GenBank/DDBJ databases">
        <title>Evolution of Trichinella species and genotypes.</title>
        <authorList>
            <person name="Korhonen P.K."/>
            <person name="Edoardo P."/>
            <person name="Giuseppe L.R."/>
            <person name="Gasser R.B."/>
        </authorList>
    </citation>
    <scope>NUCLEOTIDE SEQUENCE [LARGE SCALE GENOMIC DNA]</scope>
    <source>
        <strain evidence="10">ISS13</strain>
        <strain evidence="12">ISS176</strain>
        <strain evidence="11">ISS588</strain>
    </source>
</reference>
<evidence type="ECO:0000256" key="1">
    <source>
        <dbReference type="ARBA" id="ARBA00004123"/>
    </source>
</evidence>
<keyword evidence="5 6" id="KW-0539">Nucleus</keyword>
<comment type="caution">
    <text evidence="11">The sequence shown here is derived from an EMBL/GenBank/DDBJ whole genome shotgun (WGS) entry which is preliminary data.</text>
</comment>
<dbReference type="AlphaFoldDB" id="A0A0V1JB53"/>
<feature type="region of interest" description="Disordered" evidence="8">
    <location>
        <begin position="255"/>
        <end position="275"/>
    </location>
</feature>
<dbReference type="EMBL" id="JYDS01000018">
    <property type="protein sequence ID" value="KRZ32175.1"/>
    <property type="molecule type" value="Genomic_DNA"/>
</dbReference>
<dbReference type="CDD" id="cd00086">
    <property type="entry name" value="homeodomain"/>
    <property type="match status" value="1"/>
</dbReference>